<dbReference type="AlphaFoldDB" id="A0A6C0EMP2"/>
<protein>
    <submittedName>
        <fullName evidence="2">Uncharacterized protein</fullName>
    </submittedName>
</protein>
<keyword evidence="1" id="KW-0812">Transmembrane</keyword>
<sequence length="81" mass="9494">MYRSFIRRNITSVAIVIFVVIFCLVQVYAPHFLYNEDGSLRQFGIGYKKKTVIPNWLVALLLAILSYLFVLYYLAIPKLKF</sequence>
<accession>A0A6C0EMP2</accession>
<organism evidence="2">
    <name type="scientific">viral metagenome</name>
    <dbReference type="NCBI Taxonomy" id="1070528"/>
    <lineage>
        <taxon>unclassified sequences</taxon>
        <taxon>metagenomes</taxon>
        <taxon>organismal metagenomes</taxon>
    </lineage>
</organism>
<evidence type="ECO:0000256" key="1">
    <source>
        <dbReference type="SAM" id="Phobius"/>
    </source>
</evidence>
<feature type="transmembrane region" description="Helical" evidence="1">
    <location>
        <begin position="53"/>
        <end position="75"/>
    </location>
</feature>
<name>A0A6C0EMP2_9ZZZZ</name>
<feature type="transmembrane region" description="Helical" evidence="1">
    <location>
        <begin position="12"/>
        <end position="33"/>
    </location>
</feature>
<keyword evidence="1" id="KW-1133">Transmembrane helix</keyword>
<keyword evidence="1" id="KW-0472">Membrane</keyword>
<dbReference type="EMBL" id="MN738900">
    <property type="protein sequence ID" value="QHT30444.1"/>
    <property type="molecule type" value="Genomic_DNA"/>
</dbReference>
<evidence type="ECO:0000313" key="2">
    <source>
        <dbReference type="EMBL" id="QHT30444.1"/>
    </source>
</evidence>
<reference evidence="2" key="1">
    <citation type="journal article" date="2020" name="Nature">
        <title>Giant virus diversity and host interactions through global metagenomics.</title>
        <authorList>
            <person name="Schulz F."/>
            <person name="Roux S."/>
            <person name="Paez-Espino D."/>
            <person name="Jungbluth S."/>
            <person name="Walsh D.A."/>
            <person name="Denef V.J."/>
            <person name="McMahon K.D."/>
            <person name="Konstantinidis K.T."/>
            <person name="Eloe-Fadrosh E.A."/>
            <person name="Kyrpides N.C."/>
            <person name="Woyke T."/>
        </authorList>
    </citation>
    <scope>NUCLEOTIDE SEQUENCE</scope>
    <source>
        <strain evidence="2">GVMAG-M-3300009149-34</strain>
    </source>
</reference>
<proteinExistence type="predicted"/>